<keyword evidence="7" id="KW-1185">Reference proteome</keyword>
<sequence length="146" mass="15498">MSEHTTAAKPAPAPNRVLTICLWSAQVTLAGIFGMAGVSKSFLPPPDLVAMGVNYATELPEWLLRFIGASELLGAIGIILPALTRILPRLTPLAALGFVTIQVLAIGFHAARGDLAMSLPFNLALLGLSLFVLWGRWFKAPIAPRG</sequence>
<evidence type="ECO:0000256" key="5">
    <source>
        <dbReference type="SAM" id="Phobius"/>
    </source>
</evidence>
<feature type="transmembrane region" description="Helical" evidence="5">
    <location>
        <begin position="62"/>
        <end position="83"/>
    </location>
</feature>
<evidence type="ECO:0000313" key="7">
    <source>
        <dbReference type="Proteomes" id="UP001153050"/>
    </source>
</evidence>
<evidence type="ECO:0000256" key="2">
    <source>
        <dbReference type="ARBA" id="ARBA00022692"/>
    </source>
</evidence>
<evidence type="ECO:0000256" key="3">
    <source>
        <dbReference type="ARBA" id="ARBA00022989"/>
    </source>
</evidence>
<feature type="transmembrane region" description="Helical" evidence="5">
    <location>
        <begin position="90"/>
        <end position="111"/>
    </location>
</feature>
<evidence type="ECO:0000256" key="4">
    <source>
        <dbReference type="ARBA" id="ARBA00023136"/>
    </source>
</evidence>
<keyword evidence="4 5" id="KW-0472">Membrane</keyword>
<reference evidence="6 7" key="1">
    <citation type="submission" date="2022-03" db="EMBL/GenBank/DDBJ databases">
        <authorList>
            <person name="Brunel B."/>
        </authorList>
    </citation>
    <scope>NUCLEOTIDE SEQUENCE [LARGE SCALE GENOMIC DNA]</scope>
    <source>
        <strain evidence="6">STM5069sample</strain>
    </source>
</reference>
<keyword evidence="2 5" id="KW-0812">Transmembrane</keyword>
<keyword evidence="3 5" id="KW-1133">Transmembrane helix</keyword>
<feature type="transmembrane region" description="Helical" evidence="5">
    <location>
        <begin position="20"/>
        <end position="42"/>
    </location>
</feature>
<comment type="caution">
    <text evidence="6">The sequence shown here is derived from an EMBL/GenBank/DDBJ whole genome shotgun (WGS) entry which is preliminary data.</text>
</comment>
<organism evidence="6 7">
    <name type="scientific">Mesorhizobium escarrei</name>
    <dbReference type="NCBI Taxonomy" id="666018"/>
    <lineage>
        <taxon>Bacteria</taxon>
        <taxon>Pseudomonadati</taxon>
        <taxon>Pseudomonadota</taxon>
        <taxon>Alphaproteobacteria</taxon>
        <taxon>Hyphomicrobiales</taxon>
        <taxon>Phyllobacteriaceae</taxon>
        <taxon>Mesorhizobium</taxon>
    </lineage>
</organism>
<evidence type="ECO:0008006" key="8">
    <source>
        <dbReference type="Google" id="ProtNLM"/>
    </source>
</evidence>
<feature type="transmembrane region" description="Helical" evidence="5">
    <location>
        <begin position="117"/>
        <end position="138"/>
    </location>
</feature>
<name>A0ABN8K4Y8_9HYPH</name>
<proteinExistence type="predicted"/>
<dbReference type="RefSeq" id="WP_254020337.1">
    <property type="nucleotide sequence ID" value="NZ_CAKXZT010000142.1"/>
</dbReference>
<comment type="subcellular location">
    <subcellularLocation>
        <location evidence="1">Membrane</location>
        <topology evidence="1">Multi-pass membrane protein</topology>
    </subcellularLocation>
</comment>
<dbReference type="EMBL" id="CAKXZT010000142">
    <property type="protein sequence ID" value="CAH2405311.1"/>
    <property type="molecule type" value="Genomic_DNA"/>
</dbReference>
<dbReference type="InterPro" id="IPR032808">
    <property type="entry name" value="DoxX"/>
</dbReference>
<evidence type="ECO:0000256" key="1">
    <source>
        <dbReference type="ARBA" id="ARBA00004141"/>
    </source>
</evidence>
<dbReference type="Pfam" id="PF13564">
    <property type="entry name" value="DoxX_2"/>
    <property type="match status" value="1"/>
</dbReference>
<protein>
    <recommendedName>
        <fullName evidence="8">DoxX family protein</fullName>
    </recommendedName>
</protein>
<dbReference type="Proteomes" id="UP001153050">
    <property type="component" value="Unassembled WGS sequence"/>
</dbReference>
<gene>
    <name evidence="6" type="ORF">MES5069_460072</name>
</gene>
<accession>A0ABN8K4Y8</accession>
<evidence type="ECO:0000313" key="6">
    <source>
        <dbReference type="EMBL" id="CAH2405311.1"/>
    </source>
</evidence>